<feature type="domain" description="Fe-containing alcohol dehydrogenase-like C-terminal" evidence="5">
    <location>
        <begin position="203"/>
        <end position="394"/>
    </location>
</feature>
<dbReference type="InterPro" id="IPR039697">
    <property type="entry name" value="Alcohol_dehydrogenase_Fe"/>
</dbReference>
<keyword evidence="7" id="KW-1185">Reference proteome</keyword>
<dbReference type="SUPFAM" id="SSF56796">
    <property type="entry name" value="Dehydroquinate synthase-like"/>
    <property type="match status" value="1"/>
</dbReference>
<dbReference type="Gene3D" id="3.40.50.1970">
    <property type="match status" value="1"/>
</dbReference>
<evidence type="ECO:0000313" key="7">
    <source>
        <dbReference type="Proteomes" id="UP000610558"/>
    </source>
</evidence>
<feature type="domain" description="Alcohol dehydrogenase iron-type/glycerol dehydrogenase GldA" evidence="4">
    <location>
        <begin position="27"/>
        <end position="192"/>
    </location>
</feature>
<comment type="cofactor">
    <cofactor evidence="1">
        <name>Fe cation</name>
        <dbReference type="ChEBI" id="CHEBI:24875"/>
    </cofactor>
</comment>
<comment type="similarity">
    <text evidence="2">Belongs to the iron-containing alcohol dehydrogenase family.</text>
</comment>
<organism evidence="6 7">
    <name type="scientific">Spongiibacter pelagi</name>
    <dbReference type="NCBI Taxonomy" id="2760804"/>
    <lineage>
        <taxon>Bacteria</taxon>
        <taxon>Pseudomonadati</taxon>
        <taxon>Pseudomonadota</taxon>
        <taxon>Gammaproteobacteria</taxon>
        <taxon>Cellvibrionales</taxon>
        <taxon>Spongiibacteraceae</taxon>
        <taxon>Spongiibacter</taxon>
    </lineage>
</organism>
<accession>A0A927C306</accession>
<proteinExistence type="inferred from homology"/>
<dbReference type="FunFam" id="1.20.1090.10:FF:000001">
    <property type="entry name" value="Aldehyde-alcohol dehydrogenase"/>
    <property type="match status" value="1"/>
</dbReference>
<dbReference type="PANTHER" id="PTHR11496:SF102">
    <property type="entry name" value="ALCOHOL DEHYDROGENASE 4"/>
    <property type="match status" value="1"/>
</dbReference>
<dbReference type="GO" id="GO:0046872">
    <property type="term" value="F:metal ion binding"/>
    <property type="evidence" value="ECO:0007669"/>
    <property type="project" value="InterPro"/>
</dbReference>
<protein>
    <submittedName>
        <fullName evidence="6">Iron-containing alcohol dehydrogenase</fullName>
    </submittedName>
</protein>
<dbReference type="Pfam" id="PF25137">
    <property type="entry name" value="ADH_Fe_C"/>
    <property type="match status" value="1"/>
</dbReference>
<sequence>MKSVIHKLYLAVMSVLMRFMPPLSFFVFSGEKSAIQLCQHIARQGIQRLLIVSDKPLVELGLVEPLKQNLQDAGVDVTIYDGVLPDPTFAVVEGGLELLKQSKSEAVLAIGGGSSIDTGKTIASAATNGFQPKALAGYFKVKIAPLPLFAIPTTSGTGSEVTVGAVIADSDTHEKSYVADPKMLPQAVALDPTLITGLPPHITAATGMDALTHAIESYISCWANPRSESYALSAVKMVFASLQTACSNGADVAARGQMSLAACYAGLAINDTNIGNVHAIAHQFGRVYSTPHGLANAVVLPYVLRFTKQASAARLANLARAVGLAEASTADSAAADAFIAGVVALNDSIGIPRSLEKLKQADFDNIIDAAVNEGRWLPVPILMDKQDCEAILRQCLSA</sequence>
<keyword evidence="3" id="KW-0560">Oxidoreductase</keyword>
<dbReference type="CDD" id="cd08189">
    <property type="entry name" value="Fe-ADH-like"/>
    <property type="match status" value="1"/>
</dbReference>
<dbReference type="PANTHER" id="PTHR11496">
    <property type="entry name" value="ALCOHOL DEHYDROGENASE"/>
    <property type="match status" value="1"/>
</dbReference>
<dbReference type="GO" id="GO:0004022">
    <property type="term" value="F:alcohol dehydrogenase (NAD+) activity"/>
    <property type="evidence" value="ECO:0007669"/>
    <property type="project" value="TreeGrafter"/>
</dbReference>
<evidence type="ECO:0000256" key="1">
    <source>
        <dbReference type="ARBA" id="ARBA00001962"/>
    </source>
</evidence>
<dbReference type="RefSeq" id="WP_190764185.1">
    <property type="nucleotide sequence ID" value="NZ_JACXLD010000003.1"/>
</dbReference>
<evidence type="ECO:0000313" key="6">
    <source>
        <dbReference type="EMBL" id="MBD2858897.1"/>
    </source>
</evidence>
<dbReference type="EMBL" id="JACXLD010000003">
    <property type="protein sequence ID" value="MBD2858897.1"/>
    <property type="molecule type" value="Genomic_DNA"/>
</dbReference>
<dbReference type="Gene3D" id="1.20.1090.10">
    <property type="entry name" value="Dehydroquinate synthase-like - alpha domain"/>
    <property type="match status" value="1"/>
</dbReference>
<gene>
    <name evidence="6" type="ORF">IB286_07710</name>
</gene>
<evidence type="ECO:0000256" key="2">
    <source>
        <dbReference type="ARBA" id="ARBA00007358"/>
    </source>
</evidence>
<dbReference type="Proteomes" id="UP000610558">
    <property type="component" value="Unassembled WGS sequence"/>
</dbReference>
<evidence type="ECO:0000259" key="5">
    <source>
        <dbReference type="Pfam" id="PF25137"/>
    </source>
</evidence>
<dbReference type="InterPro" id="IPR001670">
    <property type="entry name" value="ADH_Fe/GldA"/>
</dbReference>
<evidence type="ECO:0000259" key="4">
    <source>
        <dbReference type="Pfam" id="PF00465"/>
    </source>
</evidence>
<comment type="caution">
    <text evidence="6">The sequence shown here is derived from an EMBL/GenBank/DDBJ whole genome shotgun (WGS) entry which is preliminary data.</text>
</comment>
<dbReference type="InterPro" id="IPR056798">
    <property type="entry name" value="ADH_Fe_C"/>
</dbReference>
<dbReference type="Pfam" id="PF00465">
    <property type="entry name" value="Fe-ADH"/>
    <property type="match status" value="1"/>
</dbReference>
<dbReference type="FunFam" id="3.40.50.1970:FF:000003">
    <property type="entry name" value="Alcohol dehydrogenase, iron-containing"/>
    <property type="match status" value="1"/>
</dbReference>
<evidence type="ECO:0000256" key="3">
    <source>
        <dbReference type="ARBA" id="ARBA00023002"/>
    </source>
</evidence>
<dbReference type="AlphaFoldDB" id="A0A927C306"/>
<name>A0A927C306_9GAMM</name>
<reference evidence="6" key="1">
    <citation type="submission" date="2020-09" db="EMBL/GenBank/DDBJ databases">
        <authorList>
            <person name="Yoon J.-W."/>
        </authorList>
    </citation>
    <scope>NUCLEOTIDE SEQUENCE</scope>
    <source>
        <strain evidence="6">KMU-158</strain>
    </source>
</reference>